<dbReference type="EMBL" id="MJIE01000001">
    <property type="protein sequence ID" value="OLR54644.1"/>
    <property type="molecule type" value="Genomic_DNA"/>
</dbReference>
<keyword evidence="22" id="KW-1185">Reference proteome</keyword>
<dbReference type="InterPro" id="IPR004101">
    <property type="entry name" value="Mur_ligase_C"/>
</dbReference>
<evidence type="ECO:0000256" key="1">
    <source>
        <dbReference type="ARBA" id="ARBA00001946"/>
    </source>
</evidence>
<dbReference type="GO" id="GO:0046656">
    <property type="term" value="P:folic acid biosynthetic process"/>
    <property type="evidence" value="ECO:0007669"/>
    <property type="project" value="UniProtKB-KW"/>
</dbReference>
<comment type="pathway">
    <text evidence="3">Cofactor biosynthesis; tetrahydrofolylpolyglutamate biosynthesis.</text>
</comment>
<evidence type="ECO:0000259" key="20">
    <source>
        <dbReference type="Pfam" id="PF08245"/>
    </source>
</evidence>
<organism evidence="21 22">
    <name type="scientific">Hornefia porci</name>
    <dbReference type="NCBI Taxonomy" id="2652292"/>
    <lineage>
        <taxon>Bacteria</taxon>
        <taxon>Bacillati</taxon>
        <taxon>Bacillota</taxon>
        <taxon>Clostridia</taxon>
        <taxon>Peptostreptococcales</taxon>
        <taxon>Anaerovoracaceae</taxon>
        <taxon>Hornefia</taxon>
    </lineage>
</organism>
<dbReference type="Pfam" id="PF02875">
    <property type="entry name" value="Mur_ligase_C"/>
    <property type="match status" value="1"/>
</dbReference>
<keyword evidence="9 18" id="KW-0436">Ligase</keyword>
<dbReference type="InterPro" id="IPR001645">
    <property type="entry name" value="Folylpolyglutamate_synth"/>
</dbReference>
<dbReference type="PANTHER" id="PTHR11136">
    <property type="entry name" value="FOLYLPOLYGLUTAMATE SYNTHASE-RELATED"/>
    <property type="match status" value="1"/>
</dbReference>
<comment type="cofactor">
    <cofactor evidence="1">
        <name>Mg(2+)</name>
        <dbReference type="ChEBI" id="CHEBI:18420"/>
    </cofactor>
</comment>
<gene>
    <name evidence="21" type="ORF">BHK98_00175</name>
</gene>
<dbReference type="Gene3D" id="3.90.190.20">
    <property type="entry name" value="Mur ligase, C-terminal domain"/>
    <property type="match status" value="1"/>
</dbReference>
<evidence type="ECO:0000256" key="14">
    <source>
        <dbReference type="ARBA" id="ARBA00022909"/>
    </source>
</evidence>
<dbReference type="Pfam" id="PF08245">
    <property type="entry name" value="Mur_ligase_M"/>
    <property type="match status" value="1"/>
</dbReference>
<evidence type="ECO:0000256" key="6">
    <source>
        <dbReference type="ARBA" id="ARBA00013023"/>
    </source>
</evidence>
<keyword evidence="14" id="KW-0289">Folate biosynthesis</keyword>
<accession>A0A1Q9JET1</accession>
<dbReference type="GO" id="GO:0008841">
    <property type="term" value="F:dihydrofolate synthase activity"/>
    <property type="evidence" value="ECO:0007669"/>
    <property type="project" value="UniProtKB-EC"/>
</dbReference>
<dbReference type="GO" id="GO:0005737">
    <property type="term" value="C:cytoplasm"/>
    <property type="evidence" value="ECO:0007669"/>
    <property type="project" value="TreeGrafter"/>
</dbReference>
<evidence type="ECO:0000313" key="21">
    <source>
        <dbReference type="EMBL" id="OLR54644.1"/>
    </source>
</evidence>
<name>A0A1Q9JET1_9FIRM</name>
<evidence type="ECO:0000256" key="3">
    <source>
        <dbReference type="ARBA" id="ARBA00005150"/>
    </source>
</evidence>
<keyword evidence="10" id="KW-0479">Metal-binding</keyword>
<feature type="domain" description="Mur ligase C-terminal" evidence="19">
    <location>
        <begin position="296"/>
        <end position="415"/>
    </location>
</feature>
<evidence type="ECO:0000256" key="12">
    <source>
        <dbReference type="ARBA" id="ARBA00022840"/>
    </source>
</evidence>
<evidence type="ECO:0000256" key="11">
    <source>
        <dbReference type="ARBA" id="ARBA00022741"/>
    </source>
</evidence>
<evidence type="ECO:0000256" key="4">
    <source>
        <dbReference type="ARBA" id="ARBA00008276"/>
    </source>
</evidence>
<evidence type="ECO:0000256" key="2">
    <source>
        <dbReference type="ARBA" id="ARBA00004799"/>
    </source>
</evidence>
<keyword evidence="13" id="KW-0460">Magnesium</keyword>
<dbReference type="PROSITE" id="PS01012">
    <property type="entry name" value="FOLYLPOLYGLU_SYNT_2"/>
    <property type="match status" value="1"/>
</dbReference>
<comment type="catalytic activity">
    <reaction evidence="16">
        <text>(6S)-5,6,7,8-tetrahydrofolyl-(gamma-L-Glu)(n) + L-glutamate + ATP = (6S)-5,6,7,8-tetrahydrofolyl-(gamma-L-Glu)(n+1) + ADP + phosphate + H(+)</text>
        <dbReference type="Rhea" id="RHEA:10580"/>
        <dbReference type="Rhea" id="RHEA-COMP:14738"/>
        <dbReference type="Rhea" id="RHEA-COMP:14740"/>
        <dbReference type="ChEBI" id="CHEBI:15378"/>
        <dbReference type="ChEBI" id="CHEBI:29985"/>
        <dbReference type="ChEBI" id="CHEBI:30616"/>
        <dbReference type="ChEBI" id="CHEBI:43474"/>
        <dbReference type="ChEBI" id="CHEBI:141005"/>
        <dbReference type="ChEBI" id="CHEBI:456216"/>
        <dbReference type="EC" id="6.3.2.17"/>
    </reaction>
</comment>
<dbReference type="SUPFAM" id="SSF53244">
    <property type="entry name" value="MurD-like peptide ligases, peptide-binding domain"/>
    <property type="match status" value="1"/>
</dbReference>
<sequence>MKAVDRIHEYLRFGMVLGLERMNALMAKLGDPQKELEVIHVAGTNGKGSVCRYVYEVLRAAGYHTGLYTSPYLEVFNERIEADGEYISDEELEDAADRVIAAADEMVAEGMESPTEFEIVTAVAFVFFREKGCDFVVLEVGLGGRGDSTNIIEKPLCSIITSISLDHTDRLGETIPEIAAEKAGIIKRGCPVIVGAEDPDAKAVFRKRANELDAPLFDAARVPVKVVRETLEGCSFNAEILDREYRGVEIRMPGEHQIRNAVCALFAVTLLAEQGVLPELTMREIKEGMKRARQIGRFEVLSRSPYVILDGAHNPAGAAALKKTVLTHFRGKRILMVTGILADKAVDDVLSEFREITDQFIATEPPNPRKLDAEKLAEKLRRLGAACETAAEPEEAVRLAMSGKDGRDLILFTGSLYLIGALRGDVIRLLREDQE</sequence>
<protein>
    <recommendedName>
        <fullName evidence="8">Dihydrofolate synthase/folylpolyglutamate synthase</fullName>
        <ecNumber evidence="6">6.3.2.12</ecNumber>
        <ecNumber evidence="7">6.3.2.17</ecNumber>
    </recommendedName>
    <alternativeName>
        <fullName evidence="15">Tetrahydrofolylpolyglutamate synthase</fullName>
    </alternativeName>
</protein>
<dbReference type="OrthoDB" id="9809356at2"/>
<comment type="pathway">
    <text evidence="2">Cofactor biosynthesis; tetrahydrofolate biosynthesis; 7,8-dihydrofolate from 2-amino-4-hydroxy-6-hydroxymethyl-7,8-dihydropteridine diphosphate and 4-aminobenzoate: step 2/2.</text>
</comment>
<dbReference type="Proteomes" id="UP000187404">
    <property type="component" value="Unassembled WGS sequence"/>
</dbReference>
<dbReference type="Gene3D" id="3.40.1190.10">
    <property type="entry name" value="Mur-like, catalytic domain"/>
    <property type="match status" value="1"/>
</dbReference>
<evidence type="ECO:0000256" key="9">
    <source>
        <dbReference type="ARBA" id="ARBA00022598"/>
    </source>
</evidence>
<comment type="similarity">
    <text evidence="4 18">Belongs to the folylpolyglutamate synthase family.</text>
</comment>
<evidence type="ECO:0000256" key="10">
    <source>
        <dbReference type="ARBA" id="ARBA00022723"/>
    </source>
</evidence>
<dbReference type="InterPro" id="IPR018109">
    <property type="entry name" value="Folylpolyglutamate_synth_CS"/>
</dbReference>
<dbReference type="NCBIfam" id="TIGR01499">
    <property type="entry name" value="folC"/>
    <property type="match status" value="1"/>
</dbReference>
<evidence type="ECO:0000256" key="16">
    <source>
        <dbReference type="ARBA" id="ARBA00047493"/>
    </source>
</evidence>
<evidence type="ECO:0000256" key="7">
    <source>
        <dbReference type="ARBA" id="ARBA00013025"/>
    </source>
</evidence>
<dbReference type="EC" id="6.3.2.17" evidence="7"/>
<evidence type="ECO:0000256" key="18">
    <source>
        <dbReference type="PIRNR" id="PIRNR001563"/>
    </source>
</evidence>
<dbReference type="FunFam" id="3.40.1190.10:FF:000004">
    <property type="entry name" value="Dihydrofolate synthase/folylpolyglutamate synthase"/>
    <property type="match status" value="1"/>
</dbReference>
<reference evidence="21 22" key="1">
    <citation type="journal article" date="2016" name="Appl. Environ. Microbiol.">
        <title>Function and Phylogeny of Bacterial Butyryl Coenzyme A:Acetate Transferases and Their Diversity in the Proximal Colon of Swine.</title>
        <authorList>
            <person name="Trachsel J."/>
            <person name="Bayles D.O."/>
            <person name="Looft T."/>
            <person name="Levine U.Y."/>
            <person name="Allen H.K."/>
        </authorList>
    </citation>
    <scope>NUCLEOTIDE SEQUENCE [LARGE SCALE GENOMIC DNA]</scope>
    <source>
        <strain evidence="21 22">68-3-10</strain>
    </source>
</reference>
<dbReference type="PANTHER" id="PTHR11136:SF0">
    <property type="entry name" value="DIHYDROFOLATE SYNTHETASE-RELATED"/>
    <property type="match status" value="1"/>
</dbReference>
<dbReference type="SUPFAM" id="SSF53623">
    <property type="entry name" value="MurD-like peptide ligases, catalytic domain"/>
    <property type="match status" value="1"/>
</dbReference>
<comment type="subunit">
    <text evidence="5">Monomer.</text>
</comment>
<dbReference type="PIRSF" id="PIRSF001563">
    <property type="entry name" value="Folylpolyglu_synth"/>
    <property type="match status" value="1"/>
</dbReference>
<evidence type="ECO:0000313" key="22">
    <source>
        <dbReference type="Proteomes" id="UP000187404"/>
    </source>
</evidence>
<keyword evidence="11 18" id="KW-0547">Nucleotide-binding</keyword>
<evidence type="ECO:0000256" key="17">
    <source>
        <dbReference type="ARBA" id="ARBA00049161"/>
    </source>
</evidence>
<evidence type="ECO:0000259" key="19">
    <source>
        <dbReference type="Pfam" id="PF02875"/>
    </source>
</evidence>
<dbReference type="InterPro" id="IPR013221">
    <property type="entry name" value="Mur_ligase_cen"/>
</dbReference>
<dbReference type="InterPro" id="IPR036565">
    <property type="entry name" value="Mur-like_cat_sf"/>
</dbReference>
<evidence type="ECO:0000256" key="5">
    <source>
        <dbReference type="ARBA" id="ARBA00011245"/>
    </source>
</evidence>
<dbReference type="EC" id="6.3.2.12" evidence="6"/>
<dbReference type="GO" id="GO:0005524">
    <property type="term" value="F:ATP binding"/>
    <property type="evidence" value="ECO:0007669"/>
    <property type="project" value="UniProtKB-KW"/>
</dbReference>
<dbReference type="GO" id="GO:0046872">
    <property type="term" value="F:metal ion binding"/>
    <property type="evidence" value="ECO:0007669"/>
    <property type="project" value="UniProtKB-KW"/>
</dbReference>
<comment type="catalytic activity">
    <reaction evidence="17">
        <text>7,8-dihydropteroate + L-glutamate + ATP = 7,8-dihydrofolate + ADP + phosphate + H(+)</text>
        <dbReference type="Rhea" id="RHEA:23584"/>
        <dbReference type="ChEBI" id="CHEBI:15378"/>
        <dbReference type="ChEBI" id="CHEBI:17839"/>
        <dbReference type="ChEBI" id="CHEBI:29985"/>
        <dbReference type="ChEBI" id="CHEBI:30616"/>
        <dbReference type="ChEBI" id="CHEBI:43474"/>
        <dbReference type="ChEBI" id="CHEBI:57451"/>
        <dbReference type="ChEBI" id="CHEBI:456216"/>
        <dbReference type="EC" id="6.3.2.12"/>
    </reaction>
</comment>
<dbReference type="GO" id="GO:0004326">
    <property type="term" value="F:tetrahydrofolylpolyglutamate synthase activity"/>
    <property type="evidence" value="ECO:0007669"/>
    <property type="project" value="UniProtKB-EC"/>
</dbReference>
<dbReference type="STRING" id="1261640.BHK98_00175"/>
<dbReference type="InterPro" id="IPR036615">
    <property type="entry name" value="Mur_ligase_C_dom_sf"/>
</dbReference>
<comment type="caution">
    <text evidence="21">The sequence shown here is derived from an EMBL/GenBank/DDBJ whole genome shotgun (WGS) entry which is preliminary data.</text>
</comment>
<dbReference type="RefSeq" id="WP_075711664.1">
    <property type="nucleotide sequence ID" value="NZ_MJIE01000001.1"/>
</dbReference>
<feature type="domain" description="Mur ligase central" evidence="20">
    <location>
        <begin position="41"/>
        <end position="267"/>
    </location>
</feature>
<evidence type="ECO:0000256" key="8">
    <source>
        <dbReference type="ARBA" id="ARBA00019357"/>
    </source>
</evidence>
<keyword evidence="12 18" id="KW-0067">ATP-binding</keyword>
<evidence type="ECO:0000256" key="15">
    <source>
        <dbReference type="ARBA" id="ARBA00030592"/>
    </source>
</evidence>
<proteinExistence type="inferred from homology"/>
<dbReference type="AlphaFoldDB" id="A0A1Q9JET1"/>
<evidence type="ECO:0000256" key="13">
    <source>
        <dbReference type="ARBA" id="ARBA00022842"/>
    </source>
</evidence>